<keyword evidence="4" id="KW-0106">Calcium</keyword>
<protein>
    <submittedName>
        <fullName evidence="8">Sulfatase-like hydrolase/transferase</fullName>
    </submittedName>
</protein>
<comment type="caution">
    <text evidence="8">The sequence shown here is derived from an EMBL/GenBank/DDBJ whole genome shotgun (WGS) entry which is preliminary data.</text>
</comment>
<dbReference type="Gene3D" id="2.60.40.10">
    <property type="entry name" value="Immunoglobulins"/>
    <property type="match status" value="3"/>
</dbReference>
<evidence type="ECO:0000256" key="5">
    <source>
        <dbReference type="SAM" id="MobiDB-lite"/>
    </source>
</evidence>
<gene>
    <name evidence="8" type="ORF">P9H32_07165</name>
</gene>
<dbReference type="InterPro" id="IPR015919">
    <property type="entry name" value="Cadherin-like_sf"/>
</dbReference>
<evidence type="ECO:0000256" key="2">
    <source>
        <dbReference type="ARBA" id="ARBA00022723"/>
    </source>
</evidence>
<reference evidence="8 9" key="1">
    <citation type="journal article" date="2024" name="Appl. Environ. Microbiol.">
        <title>Pontiella agarivorans sp. nov., a novel marine anaerobic bacterium capable of degrading macroalgal polysaccharides and fixing nitrogen.</title>
        <authorList>
            <person name="Liu N."/>
            <person name="Kivenson V."/>
            <person name="Peng X."/>
            <person name="Cui Z."/>
            <person name="Lankiewicz T.S."/>
            <person name="Gosselin K.M."/>
            <person name="English C.J."/>
            <person name="Blair E.M."/>
            <person name="O'Malley M.A."/>
            <person name="Valentine D.L."/>
        </authorList>
    </citation>
    <scope>NUCLEOTIDE SEQUENCE [LARGE SCALE GENOMIC DNA]</scope>
    <source>
        <strain evidence="8 9">NLcol2</strain>
    </source>
</reference>
<dbReference type="EMBL" id="JARVCO010000008">
    <property type="protein sequence ID" value="MDZ8118409.1"/>
    <property type="molecule type" value="Genomic_DNA"/>
</dbReference>
<keyword evidence="3" id="KW-0378">Hydrolase</keyword>
<dbReference type="Gene3D" id="3.30.1120.10">
    <property type="match status" value="1"/>
</dbReference>
<evidence type="ECO:0000256" key="3">
    <source>
        <dbReference type="ARBA" id="ARBA00022801"/>
    </source>
</evidence>
<dbReference type="Gene3D" id="3.40.720.10">
    <property type="entry name" value="Alkaline Phosphatase, subunit A"/>
    <property type="match status" value="1"/>
</dbReference>
<keyword evidence="6" id="KW-0732">Signal</keyword>
<evidence type="ECO:0000256" key="1">
    <source>
        <dbReference type="ARBA" id="ARBA00008779"/>
    </source>
</evidence>
<dbReference type="Pfam" id="PF05345">
    <property type="entry name" value="He_PIG"/>
    <property type="match status" value="3"/>
</dbReference>
<keyword evidence="2" id="KW-0479">Metal-binding</keyword>
<dbReference type="SUPFAM" id="SSF53649">
    <property type="entry name" value="Alkaline phosphatase-like"/>
    <property type="match status" value="1"/>
</dbReference>
<feature type="domain" description="Sulfatase N-terminal" evidence="7">
    <location>
        <begin position="898"/>
        <end position="1257"/>
    </location>
</feature>
<evidence type="ECO:0000256" key="6">
    <source>
        <dbReference type="SAM" id="SignalP"/>
    </source>
</evidence>
<dbReference type="Proteomes" id="UP001290861">
    <property type="component" value="Unassembled WGS sequence"/>
</dbReference>
<dbReference type="PANTHER" id="PTHR42693:SF53">
    <property type="entry name" value="ENDO-4-O-SULFATASE"/>
    <property type="match status" value="1"/>
</dbReference>
<evidence type="ECO:0000313" key="8">
    <source>
        <dbReference type="EMBL" id="MDZ8118409.1"/>
    </source>
</evidence>
<comment type="similarity">
    <text evidence="1">Belongs to the sulfatase family.</text>
</comment>
<dbReference type="Pfam" id="PF00884">
    <property type="entry name" value="Sulfatase"/>
    <property type="match status" value="1"/>
</dbReference>
<evidence type="ECO:0000313" key="9">
    <source>
        <dbReference type="Proteomes" id="UP001290861"/>
    </source>
</evidence>
<dbReference type="RefSeq" id="WP_322608209.1">
    <property type="nucleotide sequence ID" value="NZ_JARVCO010000008.1"/>
</dbReference>
<keyword evidence="9" id="KW-1185">Reference proteome</keyword>
<evidence type="ECO:0000259" key="7">
    <source>
        <dbReference type="Pfam" id="PF00884"/>
    </source>
</evidence>
<dbReference type="InterPro" id="IPR050738">
    <property type="entry name" value="Sulfatase"/>
</dbReference>
<dbReference type="SUPFAM" id="SSF49313">
    <property type="entry name" value="Cadherin-like"/>
    <property type="match status" value="3"/>
</dbReference>
<dbReference type="InterPro" id="IPR013783">
    <property type="entry name" value="Ig-like_fold"/>
</dbReference>
<sequence length="1382" mass="149180">MKHTIISMLILSAACAEASVIVQWGESGGHNAVVSSSANFVDGSITTNYSGSQPDVYIDSGYYELNTASRSPMFQVSASLSSFDSAQTQNNSGFDRIRLVADVTHMETMFVWDDFLTTDDLVTGFSWYGYAAGESSADLYFLIHKDGAWYAALGSDRVNGAGGVDLPDATAATWYAFTPITNGAAAIGPEVSVDLSGVTAVGCYIVLPSGSGTNIGPYMGYFQVTAVSSIGGPPAFIADSVIKSNAMEGVAYTNSIAGDASDPDGDPMTFYKTGGPAWLNVETNGQITGTPGVFDTGTNTFTVEVSAVGGTDSAILEIVVDGAPAVGSPPAFSNDPIIKPNATRGLGYTNSIALEASDPEGDPMTFSKGSGPAWLSVDPDGTIYGTPAESDEGLNEFTVQVIAAGGADSATLNITVERPPVPWNPHSVMVDFTIDQGYVDGDVNNSSNWVAMGANTVNTHASGYDGGEGVLVFDPDTTYRDAVFNSYALLAEGERITSESVFRFNSTNTGSSATSYILYAHLYSDEWSVDANEVQVRLRRVKTAPDIFSIQTLSRDDSNASQFEYSAEFSGSVLGLSSGIGQSDWLKMTSVLTKGADASSWSLSLRLENLATAFTVVDETLTGIVTASDFYNAGPVYPGLTSGNTDEQLQVATGSREVDTFNSFTDSVPLVGHPPAFTLDPIQKPVATVDTGYTNSIALDAVDPEGDPLTFSKLSGPAWLTVETNGVIWGTPQSPDLGTNRFTVQVSAVGGTDTAALEIEVESVPVVKTGWQEFYENYALSGNKDADFDMDGASDVAEFAFGGNPVNAESRPMEAYLEFDGINAVTFYSVETAHTNPGISYVWEWTDSLTSNVWNTEWASTNFAASTLAGYNEVNRQLDITGMDNLYFRNRLFRRPQPNILMILMDDLGYCDVGFMADIFGEARPLSPSTPNIDSLAGNGIICSQAYVPHPFCGPSRMGLLTGRYPHHFGGSKNHPYETADRPSQAFLDAYPQYEKANEVGMHTNETTIAKVLQWAGYHTGAIGKWHCGVAEEYHPNNRGFDYWYGMLGGGHNYYSDGWMSKTNPAVVNDYQFWLTRNGEEVDPAVDPGPGRHYITDIFSDDAVAFIKNRPADRPFFLYLCYNAPHAPMQGKAEDLIELFGGDGDEDNYTREQNGIAMMHAVDRGVSNIIETLTLQGELDNTLIVFLSDNGGKERDAADNENEADNGPLKGGKGDTYEGGVRSPMFIHYPAEITEPGMYEHPIYPYDLYPTLARLADASVPGGKVLSGKDVWTQILASRDAHNDDAVIWLRHNSGANHVSIRKGRYKANRLNNGGWKLYDIVTDYSESNDIVSGNETILDDMIADGLIWTNDTVDPLWHDTEAGYWNWETNNMPNYDATFSR</sequence>
<dbReference type="PANTHER" id="PTHR42693">
    <property type="entry name" value="ARYLSULFATASE FAMILY MEMBER"/>
    <property type="match status" value="1"/>
</dbReference>
<feature type="signal peptide" evidence="6">
    <location>
        <begin position="1"/>
        <end position="18"/>
    </location>
</feature>
<dbReference type="InterPro" id="IPR000917">
    <property type="entry name" value="Sulfatase_N"/>
</dbReference>
<name>A0ABU5MW33_9BACT</name>
<dbReference type="PROSITE" id="PS51257">
    <property type="entry name" value="PROKAR_LIPOPROTEIN"/>
    <property type="match status" value="1"/>
</dbReference>
<accession>A0ABU5MW33</accession>
<feature type="chain" id="PRO_5046079921" evidence="6">
    <location>
        <begin position="19"/>
        <end position="1382"/>
    </location>
</feature>
<dbReference type="InterPro" id="IPR017850">
    <property type="entry name" value="Alkaline_phosphatase_core_sf"/>
</dbReference>
<evidence type="ECO:0000256" key="4">
    <source>
        <dbReference type="ARBA" id="ARBA00022837"/>
    </source>
</evidence>
<proteinExistence type="inferred from homology"/>
<organism evidence="8 9">
    <name type="scientific">Pontiella agarivorans</name>
    <dbReference type="NCBI Taxonomy" id="3038953"/>
    <lineage>
        <taxon>Bacteria</taxon>
        <taxon>Pseudomonadati</taxon>
        <taxon>Kiritimatiellota</taxon>
        <taxon>Kiritimatiellia</taxon>
        <taxon>Kiritimatiellales</taxon>
        <taxon>Pontiellaceae</taxon>
        <taxon>Pontiella</taxon>
    </lineage>
</organism>
<dbReference type="InterPro" id="IPR024607">
    <property type="entry name" value="Sulfatase_CS"/>
</dbReference>
<feature type="region of interest" description="Disordered" evidence="5">
    <location>
        <begin position="1194"/>
        <end position="1215"/>
    </location>
</feature>
<dbReference type="PROSITE" id="PS00149">
    <property type="entry name" value="SULFATASE_2"/>
    <property type="match status" value="1"/>
</dbReference>